<evidence type="ECO:0000256" key="11">
    <source>
        <dbReference type="SAM" id="SignalP"/>
    </source>
</evidence>
<dbReference type="PANTHER" id="PTHR30069:SF40">
    <property type="entry name" value="TONB-DEPENDENT RECEPTOR NMB0964-RELATED"/>
    <property type="match status" value="1"/>
</dbReference>
<keyword evidence="4 8" id="KW-0812">Transmembrane</keyword>
<evidence type="ECO:0000256" key="9">
    <source>
        <dbReference type="RuleBase" id="RU003357"/>
    </source>
</evidence>
<evidence type="ECO:0000313" key="14">
    <source>
        <dbReference type="EMBL" id="SIS85331.1"/>
    </source>
</evidence>
<evidence type="ECO:0000256" key="2">
    <source>
        <dbReference type="ARBA" id="ARBA00022448"/>
    </source>
</evidence>
<dbReference type="InterPro" id="IPR036942">
    <property type="entry name" value="Beta-barrel_TonB_sf"/>
</dbReference>
<keyword evidence="11" id="KW-0732">Signal</keyword>
<name>A0A1N7MH65_9GAMM</name>
<sequence>MHFRLSFLVISMFAATTQAAPSDQAESGANLDTIVVTAGGDRSVYNTAQPVTVLGSEDLDKNAGDNLGSLLESLPGVSNAAFGAGVGRPVIRGMSGSRVKILQNGTDSSDLSAMSSDHSPMAEPSAGEQIEIVYGPSTLLYGGGAIGGVVNVIDGRIHEIIVPGIRGQVSAKYSSVDEGQHIEGMLDLGKGNWNLHLDGFSRDASDYSSGEQGDIPDGNNSGEIENSDTSGSGGAIGLSWVNSQYGFIGGSVSTLEYDYAVPNLDEESFRVTPEQIRYDLKGAWTPMTGIVEEWRTEITFNDYEHAETGHRNDDASAPFVDIGLFDKETLEFVTRIKHAEIAGWHGHAGIQYSQQDLELCHDHGGCEGIPSFDESGDDTIGFNLANSERGGDLYGHDTPMPITRTEQIGVFLVEHRDTSFGSLELGARIDQITISSDPSSIDPVWRQADNYYDDYTFTPVTLSAASTLLLGDYQRIGLSLARAQRAPEAPELFWNGDHHATFAFQLDNPDLDIETAHTIDLNWIWKSDNNEIRLATYYYQFDDYIYNDLKSETDPFHGNDVYRHEQEDASFTGAEASWSHIVTMNWSFDLGADVVNAKLDDGRHLPRTPPASFLAGLEWGNQSWEARTELRAVAEQSNTADNETTSDGYLMLNASVGYQFLLNDSELTLRLDGRNLTDQYAVNHVSYLKRAAPLPGRDIRLGVRWAF</sequence>
<dbReference type="SUPFAM" id="SSF56935">
    <property type="entry name" value="Porins"/>
    <property type="match status" value="1"/>
</dbReference>
<dbReference type="GO" id="GO:0015344">
    <property type="term" value="F:siderophore uptake transmembrane transporter activity"/>
    <property type="evidence" value="ECO:0007669"/>
    <property type="project" value="TreeGrafter"/>
</dbReference>
<evidence type="ECO:0000313" key="15">
    <source>
        <dbReference type="Proteomes" id="UP000185639"/>
    </source>
</evidence>
<dbReference type="STRING" id="484498.SAMN05421686_105177"/>
<organism evidence="14 15">
    <name type="scientific">Thalassolituus maritimus</name>
    <dbReference type="NCBI Taxonomy" id="484498"/>
    <lineage>
        <taxon>Bacteria</taxon>
        <taxon>Pseudomonadati</taxon>
        <taxon>Pseudomonadota</taxon>
        <taxon>Gammaproteobacteria</taxon>
        <taxon>Oceanospirillales</taxon>
        <taxon>Oceanospirillaceae</taxon>
        <taxon>Thalassolituus</taxon>
    </lineage>
</organism>
<dbReference type="PROSITE" id="PS52016">
    <property type="entry name" value="TONB_DEPENDENT_REC_3"/>
    <property type="match status" value="1"/>
</dbReference>
<feature type="domain" description="TonB-dependent receptor plug" evidence="13">
    <location>
        <begin position="44"/>
        <end position="149"/>
    </location>
</feature>
<evidence type="ECO:0000256" key="10">
    <source>
        <dbReference type="SAM" id="MobiDB-lite"/>
    </source>
</evidence>
<feature type="signal peptide" evidence="11">
    <location>
        <begin position="1"/>
        <end position="19"/>
    </location>
</feature>
<protein>
    <submittedName>
        <fullName evidence="14">Iron complex outermembrane recepter protein</fullName>
    </submittedName>
</protein>
<feature type="compositionally biased region" description="Polar residues" evidence="10">
    <location>
        <begin position="218"/>
        <end position="230"/>
    </location>
</feature>
<keyword evidence="5 9" id="KW-0798">TonB box</keyword>
<accession>A0A1N7MH65</accession>
<keyword evidence="6 8" id="KW-0472">Membrane</keyword>
<gene>
    <name evidence="14" type="ORF">SAMN05421686_105177</name>
</gene>
<dbReference type="Pfam" id="PF07715">
    <property type="entry name" value="Plug"/>
    <property type="match status" value="1"/>
</dbReference>
<reference evidence="15" key="1">
    <citation type="submission" date="2017-01" db="EMBL/GenBank/DDBJ databases">
        <authorList>
            <person name="Varghese N."/>
            <person name="Submissions S."/>
        </authorList>
    </citation>
    <scope>NUCLEOTIDE SEQUENCE [LARGE SCALE GENOMIC DNA]</scope>
    <source>
        <strain evidence="15">DSM 24913</strain>
    </source>
</reference>
<evidence type="ECO:0000256" key="5">
    <source>
        <dbReference type="ARBA" id="ARBA00023077"/>
    </source>
</evidence>
<keyword evidence="2 8" id="KW-0813">Transport</keyword>
<keyword evidence="15" id="KW-1185">Reference proteome</keyword>
<dbReference type="InterPro" id="IPR012910">
    <property type="entry name" value="Plug_dom"/>
</dbReference>
<dbReference type="GO" id="GO:0044718">
    <property type="term" value="P:siderophore transmembrane transport"/>
    <property type="evidence" value="ECO:0007669"/>
    <property type="project" value="TreeGrafter"/>
</dbReference>
<dbReference type="PANTHER" id="PTHR30069">
    <property type="entry name" value="TONB-DEPENDENT OUTER MEMBRANE RECEPTOR"/>
    <property type="match status" value="1"/>
</dbReference>
<comment type="similarity">
    <text evidence="8 9">Belongs to the TonB-dependent receptor family.</text>
</comment>
<evidence type="ECO:0000256" key="8">
    <source>
        <dbReference type="PROSITE-ProRule" id="PRU01360"/>
    </source>
</evidence>
<evidence type="ECO:0000256" key="7">
    <source>
        <dbReference type="ARBA" id="ARBA00023237"/>
    </source>
</evidence>
<evidence type="ECO:0000256" key="1">
    <source>
        <dbReference type="ARBA" id="ARBA00004571"/>
    </source>
</evidence>
<dbReference type="InterPro" id="IPR000531">
    <property type="entry name" value="Beta-barrel_TonB"/>
</dbReference>
<dbReference type="Proteomes" id="UP000185639">
    <property type="component" value="Unassembled WGS sequence"/>
</dbReference>
<feature type="chain" id="PRO_5013269804" evidence="11">
    <location>
        <begin position="20"/>
        <end position="707"/>
    </location>
</feature>
<feature type="region of interest" description="Disordered" evidence="10">
    <location>
        <begin position="204"/>
        <end position="230"/>
    </location>
</feature>
<evidence type="ECO:0000256" key="3">
    <source>
        <dbReference type="ARBA" id="ARBA00022452"/>
    </source>
</evidence>
<evidence type="ECO:0000256" key="4">
    <source>
        <dbReference type="ARBA" id="ARBA00022692"/>
    </source>
</evidence>
<dbReference type="Gene3D" id="2.40.170.20">
    <property type="entry name" value="TonB-dependent receptor, beta-barrel domain"/>
    <property type="match status" value="1"/>
</dbReference>
<evidence type="ECO:0000256" key="6">
    <source>
        <dbReference type="ARBA" id="ARBA00023136"/>
    </source>
</evidence>
<proteinExistence type="inferred from homology"/>
<dbReference type="Gene3D" id="2.170.130.10">
    <property type="entry name" value="TonB-dependent receptor, plug domain"/>
    <property type="match status" value="1"/>
</dbReference>
<keyword evidence="7 8" id="KW-0998">Cell outer membrane</keyword>
<dbReference type="InterPro" id="IPR037066">
    <property type="entry name" value="Plug_dom_sf"/>
</dbReference>
<evidence type="ECO:0000259" key="13">
    <source>
        <dbReference type="Pfam" id="PF07715"/>
    </source>
</evidence>
<dbReference type="InterPro" id="IPR039426">
    <property type="entry name" value="TonB-dep_rcpt-like"/>
</dbReference>
<keyword evidence="3 8" id="KW-1134">Transmembrane beta strand</keyword>
<dbReference type="GO" id="GO:0009279">
    <property type="term" value="C:cell outer membrane"/>
    <property type="evidence" value="ECO:0007669"/>
    <property type="project" value="UniProtKB-SubCell"/>
</dbReference>
<dbReference type="RefSeq" id="WP_076515512.1">
    <property type="nucleotide sequence ID" value="NZ_FTOH01000005.1"/>
</dbReference>
<dbReference type="AlphaFoldDB" id="A0A1N7MH65"/>
<evidence type="ECO:0000259" key="12">
    <source>
        <dbReference type="Pfam" id="PF00593"/>
    </source>
</evidence>
<dbReference type="Pfam" id="PF00593">
    <property type="entry name" value="TonB_dep_Rec_b-barrel"/>
    <property type="match status" value="1"/>
</dbReference>
<dbReference type="EMBL" id="FTOH01000005">
    <property type="protein sequence ID" value="SIS85331.1"/>
    <property type="molecule type" value="Genomic_DNA"/>
</dbReference>
<comment type="subcellular location">
    <subcellularLocation>
        <location evidence="1 8">Cell outer membrane</location>
        <topology evidence="1 8">Multi-pass membrane protein</topology>
    </subcellularLocation>
</comment>
<dbReference type="OrthoDB" id="9795928at2"/>
<feature type="domain" description="TonB-dependent receptor-like beta-barrel" evidence="12">
    <location>
        <begin position="235"/>
        <end position="676"/>
    </location>
</feature>